<dbReference type="InterPro" id="IPR037523">
    <property type="entry name" value="VOC_core"/>
</dbReference>
<dbReference type="InterPro" id="IPR018146">
    <property type="entry name" value="Glyoxalase_1_CS"/>
</dbReference>
<dbReference type="Proteomes" id="UP001596494">
    <property type="component" value="Unassembled WGS sequence"/>
</dbReference>
<accession>A0ABW2K286</accession>
<organism evidence="3 4">
    <name type="scientific">Halobacillus campisalis</name>
    <dbReference type="NCBI Taxonomy" id="435909"/>
    <lineage>
        <taxon>Bacteria</taxon>
        <taxon>Bacillati</taxon>
        <taxon>Bacillota</taxon>
        <taxon>Bacilli</taxon>
        <taxon>Bacillales</taxon>
        <taxon>Bacillaceae</taxon>
        <taxon>Halobacillus</taxon>
    </lineage>
</organism>
<protein>
    <submittedName>
        <fullName evidence="3">VOC family protein</fullName>
    </submittedName>
</protein>
<feature type="domain" description="VOC" evidence="2">
    <location>
        <begin position="1"/>
        <end position="104"/>
    </location>
</feature>
<feature type="domain" description="VOC" evidence="2">
    <location>
        <begin position="145"/>
        <end position="258"/>
    </location>
</feature>
<proteinExistence type="predicted"/>
<sequence>MAATSFYTENLGLSIVKEEQNEIHLGVQQTVLLIVKAGAKIEKQSGRAGLYHFALLVPARKDLGTILQHLLASNTQIQGGADHLFSEAVYLSDPDGNGIEIYCDRPIERWNVGEDGSFPMVSHPLDKESLLKEAGDWEGLPDHTVMGHIHLHVNNLKQAAHFYLDLLGFLKKIEFRNQALFVASGDYHHHIGLNTWAGEGARQSDPEASGLVEYELQATKGEVMQIIQRLEEADYPFSKNINRVSIMDPAKNKLVLVY</sequence>
<gene>
    <name evidence="3" type="ORF">ACFQMN_05005</name>
</gene>
<dbReference type="PROSITE" id="PS51819">
    <property type="entry name" value="VOC"/>
    <property type="match status" value="2"/>
</dbReference>
<dbReference type="InterPro" id="IPR029068">
    <property type="entry name" value="Glyas_Bleomycin-R_OHBP_Dase"/>
</dbReference>
<evidence type="ECO:0000256" key="1">
    <source>
        <dbReference type="ARBA" id="ARBA00022723"/>
    </source>
</evidence>
<dbReference type="InterPro" id="IPR004360">
    <property type="entry name" value="Glyas_Fos-R_dOase_dom"/>
</dbReference>
<evidence type="ECO:0000313" key="4">
    <source>
        <dbReference type="Proteomes" id="UP001596494"/>
    </source>
</evidence>
<dbReference type="PANTHER" id="PTHR43279">
    <property type="entry name" value="CATECHOL-2,3-DIOXYGENASE"/>
    <property type="match status" value="1"/>
</dbReference>
<dbReference type="Gene3D" id="3.10.180.10">
    <property type="entry name" value="2,3-Dihydroxybiphenyl 1,2-Dioxygenase, domain 1"/>
    <property type="match status" value="2"/>
</dbReference>
<dbReference type="Pfam" id="PF00903">
    <property type="entry name" value="Glyoxalase"/>
    <property type="match status" value="1"/>
</dbReference>
<dbReference type="RefSeq" id="WP_289217120.1">
    <property type="nucleotide sequence ID" value="NZ_JAPVRC010000012.1"/>
</dbReference>
<evidence type="ECO:0000313" key="3">
    <source>
        <dbReference type="EMBL" id="MFC7320227.1"/>
    </source>
</evidence>
<keyword evidence="1" id="KW-0479">Metal-binding</keyword>
<dbReference type="EMBL" id="JBHTBY010000004">
    <property type="protein sequence ID" value="MFC7320227.1"/>
    <property type="molecule type" value="Genomic_DNA"/>
</dbReference>
<dbReference type="SUPFAM" id="SSF54593">
    <property type="entry name" value="Glyoxalase/Bleomycin resistance protein/Dihydroxybiphenyl dioxygenase"/>
    <property type="match status" value="2"/>
</dbReference>
<evidence type="ECO:0000259" key="2">
    <source>
        <dbReference type="PROSITE" id="PS51819"/>
    </source>
</evidence>
<keyword evidence="4" id="KW-1185">Reference proteome</keyword>
<name>A0ABW2K286_9BACI</name>
<reference evidence="4" key="1">
    <citation type="journal article" date="2019" name="Int. J. Syst. Evol. Microbiol.">
        <title>The Global Catalogue of Microorganisms (GCM) 10K type strain sequencing project: providing services to taxonomists for standard genome sequencing and annotation.</title>
        <authorList>
            <consortium name="The Broad Institute Genomics Platform"/>
            <consortium name="The Broad Institute Genome Sequencing Center for Infectious Disease"/>
            <person name="Wu L."/>
            <person name="Ma J."/>
        </authorList>
    </citation>
    <scope>NUCLEOTIDE SEQUENCE [LARGE SCALE GENOMIC DNA]</scope>
    <source>
        <strain evidence="4">CCUG 73951</strain>
    </source>
</reference>
<dbReference type="PANTHER" id="PTHR43279:SF1">
    <property type="entry name" value="CATECHOL-2,3-DIOXYGENASE"/>
    <property type="match status" value="1"/>
</dbReference>
<dbReference type="PROSITE" id="PS00934">
    <property type="entry name" value="GLYOXALASE_I_1"/>
    <property type="match status" value="1"/>
</dbReference>
<comment type="caution">
    <text evidence="3">The sequence shown here is derived from an EMBL/GenBank/DDBJ whole genome shotgun (WGS) entry which is preliminary data.</text>
</comment>